<dbReference type="Proteomes" id="UP000285794">
    <property type="component" value="Unassembled WGS sequence"/>
</dbReference>
<protein>
    <submittedName>
        <fullName evidence="1">Uncharacterized protein</fullName>
    </submittedName>
</protein>
<organism evidence="1 2">
    <name type="scientific">Ancylomarina euxinus</name>
    <dbReference type="NCBI Taxonomy" id="2283627"/>
    <lineage>
        <taxon>Bacteria</taxon>
        <taxon>Pseudomonadati</taxon>
        <taxon>Bacteroidota</taxon>
        <taxon>Bacteroidia</taxon>
        <taxon>Marinilabiliales</taxon>
        <taxon>Marinifilaceae</taxon>
        <taxon>Ancylomarina</taxon>
    </lineage>
</organism>
<accession>A0A425XXZ3</accession>
<sequence>MIIKHQIPLKRMGNWMKIFQKKQNLSKNHESLQTFNQAFNSTCWVFCFRTVLNKHVLQQWVKVMITGT</sequence>
<evidence type="ECO:0000313" key="1">
    <source>
        <dbReference type="EMBL" id="RRG19633.1"/>
    </source>
</evidence>
<name>A0A425XXZ3_9BACT</name>
<dbReference type="AlphaFoldDB" id="A0A425XXZ3"/>
<keyword evidence="2" id="KW-1185">Reference proteome</keyword>
<comment type="caution">
    <text evidence="1">The sequence shown here is derived from an EMBL/GenBank/DDBJ whole genome shotgun (WGS) entry which is preliminary data.</text>
</comment>
<dbReference type="EMBL" id="QQWG01000018">
    <property type="protein sequence ID" value="RRG19633.1"/>
    <property type="molecule type" value="Genomic_DNA"/>
</dbReference>
<proteinExistence type="predicted"/>
<evidence type="ECO:0000313" key="2">
    <source>
        <dbReference type="Proteomes" id="UP000285794"/>
    </source>
</evidence>
<gene>
    <name evidence="1" type="ORF">DWB61_14670</name>
</gene>
<reference evidence="1 2" key="1">
    <citation type="submission" date="2018-07" db="EMBL/GenBank/DDBJ databases">
        <title>Draft genome sequence of Ancylomarina sp. M1P.</title>
        <authorList>
            <person name="Yadav S."/>
            <person name="Villanueva L."/>
            <person name="Damste J.S.S."/>
        </authorList>
    </citation>
    <scope>NUCLEOTIDE SEQUENCE [LARGE SCALE GENOMIC DNA]</scope>
    <source>
        <strain evidence="1 2">M1P</strain>
    </source>
</reference>